<name>A0ABQ6E015_9GAMM</name>
<dbReference type="InterPro" id="IPR002123">
    <property type="entry name" value="Plipid/glycerol_acylTrfase"/>
</dbReference>
<sequence length="723" mass="81249">MVEEETLSKASRSFRFAGVIVSAIKKLSRSAVSVEGEEKLRANPTLFVVNHFTRFETGLLLHILYKHNGQMAHSLADSGLFKGKFGQYLESVGAHPIDMPGRDEKMISELMKGSHNWVIFPEGSMIKNKKVMHDGRLQLHLEDKISAPHTGASVLALKTFLMKEQYKRAIADNDEQLINYYQDTYALRGPGDLAVLDLCIVPVNITYYPLRPGKNLLSTGVQLLVKDLAPKLEEELLVEGKILLQESDISISFGHPIDVRSFSKPYRRLFSLIKPFISPATKMNWMMKLMRHRLTNKFMGRVYTRLSINMDHIVATALRYIPAQGVTEVDFKKIIYLACLKIKKQNHRRVHRSIRDGIINLVADEEYGPYNSIMKLAIDESVVVLESGRLLVDHESIQVPQPFHRMRLDNTTSVLANEFEVMKWAVKIIKKLAKASPEKLSLQVAEAVIERDVALYEDERMRSYVENESKSREVGKPVFMAGEKEKVGIVLVHGFLASPGELLQLAKHLNQQGYGVYIVRLTGHGTHATELKTVTLKCWQESVKRGYAVLSHYHSKVVLAGFSAGALLALIQGALGLPKVNAIIAINPALTLCQKSAKLSPMLERWNRLLKGLSVEAGSLPYIENEAQFPDTNYDKIYVAGLARLLELQECCRERLALIEVPLLVIQAEDDPVVEPSSAKEVVDKASSLCKSLEYLQLQHHVIVRDEGSIETFQLIDPFIASL</sequence>
<dbReference type="Gene3D" id="3.40.50.1820">
    <property type="entry name" value="alpha/beta hydrolase"/>
    <property type="match status" value="1"/>
</dbReference>
<feature type="domain" description="Phospholipid/glycerol acyltransferase" evidence="1">
    <location>
        <begin position="32"/>
        <end position="132"/>
    </location>
</feature>
<dbReference type="InterPro" id="IPR029058">
    <property type="entry name" value="AB_hydrolase_fold"/>
</dbReference>
<dbReference type="Pfam" id="PF01553">
    <property type="entry name" value="Acyltransferase"/>
    <property type="match status" value="1"/>
</dbReference>
<dbReference type="Proteomes" id="UP001157353">
    <property type="component" value="Unassembled WGS sequence"/>
</dbReference>
<reference evidence="4" key="1">
    <citation type="journal article" date="2019" name="Int. J. Syst. Evol. Microbiol.">
        <title>The Global Catalogue of Microorganisms (GCM) 10K type strain sequencing project: providing services to taxonomists for standard genome sequencing and annotation.</title>
        <authorList>
            <consortium name="The Broad Institute Genomics Platform"/>
            <consortium name="The Broad Institute Genome Sequencing Center for Infectious Disease"/>
            <person name="Wu L."/>
            <person name="Ma J."/>
        </authorList>
    </citation>
    <scope>NUCLEOTIDE SEQUENCE [LARGE SCALE GENOMIC DNA]</scope>
    <source>
        <strain evidence="4">NBRC 103166</strain>
    </source>
</reference>
<protein>
    <recommendedName>
        <fullName evidence="5">Glycerol acyltransferase</fullName>
    </recommendedName>
</protein>
<dbReference type="RefSeq" id="WP_284203638.1">
    <property type="nucleotide sequence ID" value="NZ_BSPQ01000004.1"/>
</dbReference>
<evidence type="ECO:0008006" key="5">
    <source>
        <dbReference type="Google" id="ProtNLM"/>
    </source>
</evidence>
<evidence type="ECO:0000313" key="4">
    <source>
        <dbReference type="Proteomes" id="UP001157353"/>
    </source>
</evidence>
<evidence type="ECO:0000259" key="2">
    <source>
        <dbReference type="Pfam" id="PF12146"/>
    </source>
</evidence>
<proteinExistence type="predicted"/>
<feature type="domain" description="Serine aminopeptidase S33" evidence="2">
    <location>
        <begin position="488"/>
        <end position="706"/>
    </location>
</feature>
<dbReference type="Pfam" id="PF12146">
    <property type="entry name" value="Hydrolase_4"/>
    <property type="match status" value="1"/>
</dbReference>
<evidence type="ECO:0000313" key="3">
    <source>
        <dbReference type="EMBL" id="GLS90510.1"/>
    </source>
</evidence>
<dbReference type="PANTHER" id="PTHR11614">
    <property type="entry name" value="PHOSPHOLIPASE-RELATED"/>
    <property type="match status" value="1"/>
</dbReference>
<dbReference type="InterPro" id="IPR051044">
    <property type="entry name" value="MAG_DAG_Lipase"/>
</dbReference>
<gene>
    <name evidence="3" type="ORF">GCM10007916_15770</name>
</gene>
<organism evidence="3 4">
    <name type="scientific">Psychromonas marina</name>
    <dbReference type="NCBI Taxonomy" id="88364"/>
    <lineage>
        <taxon>Bacteria</taxon>
        <taxon>Pseudomonadati</taxon>
        <taxon>Pseudomonadota</taxon>
        <taxon>Gammaproteobacteria</taxon>
        <taxon>Alteromonadales</taxon>
        <taxon>Psychromonadaceae</taxon>
        <taxon>Psychromonas</taxon>
    </lineage>
</organism>
<comment type="caution">
    <text evidence="3">The sequence shown here is derived from an EMBL/GenBank/DDBJ whole genome shotgun (WGS) entry which is preliminary data.</text>
</comment>
<dbReference type="InterPro" id="IPR022742">
    <property type="entry name" value="Hydrolase_4"/>
</dbReference>
<dbReference type="SUPFAM" id="SSF53474">
    <property type="entry name" value="alpha/beta-Hydrolases"/>
    <property type="match status" value="1"/>
</dbReference>
<accession>A0ABQ6E015</accession>
<keyword evidence="4" id="KW-1185">Reference proteome</keyword>
<dbReference type="EMBL" id="BSPQ01000004">
    <property type="protein sequence ID" value="GLS90510.1"/>
    <property type="molecule type" value="Genomic_DNA"/>
</dbReference>
<evidence type="ECO:0000259" key="1">
    <source>
        <dbReference type="Pfam" id="PF01553"/>
    </source>
</evidence>